<sequence>MAQRVDSFEKSFRFFLLEQSYLLKEFVDLRKKNDRDDCHGGPNSECHTLLDNNDTILTEEQIKAPHMKERLQLAALDCTALCYRFIGEEWSGMDWTGLDRSKLNQIRLDWAGLRCSEQHCTSLESAELDCSALHINTPH</sequence>
<dbReference type="AlphaFoldDB" id="A0A3M6TA60"/>
<proteinExistence type="predicted"/>
<comment type="caution">
    <text evidence="1">The sequence shown here is derived from an EMBL/GenBank/DDBJ whole genome shotgun (WGS) entry which is preliminary data.</text>
</comment>
<protein>
    <submittedName>
        <fullName evidence="1">Uncharacterized protein</fullName>
    </submittedName>
</protein>
<evidence type="ECO:0000313" key="2">
    <source>
        <dbReference type="Proteomes" id="UP000275408"/>
    </source>
</evidence>
<organism evidence="1 2">
    <name type="scientific">Pocillopora damicornis</name>
    <name type="common">Cauliflower coral</name>
    <name type="synonym">Millepora damicornis</name>
    <dbReference type="NCBI Taxonomy" id="46731"/>
    <lineage>
        <taxon>Eukaryota</taxon>
        <taxon>Metazoa</taxon>
        <taxon>Cnidaria</taxon>
        <taxon>Anthozoa</taxon>
        <taxon>Hexacorallia</taxon>
        <taxon>Scleractinia</taxon>
        <taxon>Astrocoeniina</taxon>
        <taxon>Pocilloporidae</taxon>
        <taxon>Pocillopora</taxon>
    </lineage>
</organism>
<name>A0A3M6TA60_POCDA</name>
<dbReference type="Proteomes" id="UP000275408">
    <property type="component" value="Unassembled WGS sequence"/>
</dbReference>
<accession>A0A3M6TA60</accession>
<evidence type="ECO:0000313" key="1">
    <source>
        <dbReference type="EMBL" id="RMX38211.1"/>
    </source>
</evidence>
<gene>
    <name evidence="1" type="ORF">pdam_00003385</name>
</gene>
<keyword evidence="2" id="KW-1185">Reference proteome</keyword>
<dbReference type="EMBL" id="RCHS01004038">
    <property type="protein sequence ID" value="RMX38211.1"/>
    <property type="molecule type" value="Genomic_DNA"/>
</dbReference>
<reference evidence="1 2" key="1">
    <citation type="journal article" date="2018" name="Sci. Rep.">
        <title>Comparative analysis of the Pocillopora damicornis genome highlights role of immune system in coral evolution.</title>
        <authorList>
            <person name="Cunning R."/>
            <person name="Bay R.A."/>
            <person name="Gillette P."/>
            <person name="Baker A.C."/>
            <person name="Traylor-Knowles N."/>
        </authorList>
    </citation>
    <scope>NUCLEOTIDE SEQUENCE [LARGE SCALE GENOMIC DNA]</scope>
    <source>
        <strain evidence="1">RSMAS</strain>
        <tissue evidence="1">Whole animal</tissue>
    </source>
</reference>